<evidence type="ECO:0000313" key="3">
    <source>
        <dbReference type="Proteomes" id="UP000245876"/>
    </source>
</evidence>
<sequence>MAGYNEADHPRNRFGEYRKKDESSHPGTIPETTDQEREADFTEYAFTDFSDEWLDNDDPRLNACHETAAAVKEQAEKHPDSTIIMGDHGRVYITSDKYPNLRSELKMDEDPDGMMLTATQQKINKDGDWEDTGWGVSSTPGRLEDEMGANIRTAYDQACNPESRSKDNPVITESTVSEGYLGGTKRVGGKYDPNLTSTEKTKLMREDFKQLKKNGDIPKDWKISVRKSEYSMNWTARIKVTLPEGVPRYYVPTPEQYWKSIAENDRYDNPDKKAIRGLLEANGGSLTDDEWREQANRINQKMKNGEELEGSEWDCRVETPQVRKVRKLCEQVGHQYTYSNNNAMVDYFDTDGYVDVSIVEHGKAY</sequence>
<gene>
    <name evidence="2" type="ORF">DF196_06960</name>
</gene>
<dbReference type="Proteomes" id="UP000245876">
    <property type="component" value="Unassembled WGS sequence"/>
</dbReference>
<evidence type="ECO:0000256" key="1">
    <source>
        <dbReference type="SAM" id="MobiDB-lite"/>
    </source>
</evidence>
<dbReference type="EMBL" id="QFFM01000012">
    <property type="protein sequence ID" value="PWG65666.1"/>
    <property type="molecule type" value="Genomic_DNA"/>
</dbReference>
<dbReference type="RefSeq" id="WP_109057135.1">
    <property type="nucleotide sequence ID" value="NZ_QFFM01000012.1"/>
</dbReference>
<reference evidence="2 3" key="1">
    <citation type="journal article" date="2018" name="Int. J. Syst. Evol. Microbiol.">
        <title>Bifidobacterium callitrichidarum sp. nov. from the faeces of the emperor tamarin (Saguinus imperator).</title>
        <authorList>
            <person name="Modesto M."/>
            <person name="Michelini S."/>
            <person name="Sansosti M.C."/>
            <person name="De Filippo C."/>
            <person name="Cavalieri D."/>
            <person name="Qvirist L."/>
            <person name="Andlid T."/>
            <person name="Spiezio C."/>
            <person name="Sandri C."/>
            <person name="Pascarelli S."/>
            <person name="Sgorbati B."/>
            <person name="Mattarelli P."/>
        </authorList>
    </citation>
    <scope>NUCLEOTIDE SEQUENCE [LARGE SCALE GENOMIC DNA]</scope>
    <source>
        <strain evidence="2 3">TRI 5</strain>
    </source>
</reference>
<dbReference type="AlphaFoldDB" id="A0A2U2N928"/>
<name>A0A2U2N928_9BIFI</name>
<feature type="region of interest" description="Disordered" evidence="1">
    <location>
        <begin position="1"/>
        <end position="39"/>
    </location>
</feature>
<feature type="compositionally biased region" description="Basic and acidic residues" evidence="1">
    <location>
        <begin position="1"/>
        <end position="24"/>
    </location>
</feature>
<protein>
    <submittedName>
        <fullName evidence="2">Uncharacterized protein</fullName>
    </submittedName>
</protein>
<proteinExistence type="predicted"/>
<evidence type="ECO:0000313" key="2">
    <source>
        <dbReference type="EMBL" id="PWG65666.1"/>
    </source>
</evidence>
<keyword evidence="3" id="KW-1185">Reference proteome</keyword>
<comment type="caution">
    <text evidence="2">The sequence shown here is derived from an EMBL/GenBank/DDBJ whole genome shotgun (WGS) entry which is preliminary data.</text>
</comment>
<accession>A0A2U2N928</accession>
<organism evidence="2 3">
    <name type="scientific">Bifidobacterium callitrichidarum</name>
    <dbReference type="NCBI Taxonomy" id="2052941"/>
    <lineage>
        <taxon>Bacteria</taxon>
        <taxon>Bacillati</taxon>
        <taxon>Actinomycetota</taxon>
        <taxon>Actinomycetes</taxon>
        <taxon>Bifidobacteriales</taxon>
        <taxon>Bifidobacteriaceae</taxon>
        <taxon>Bifidobacterium</taxon>
    </lineage>
</organism>